<dbReference type="RefSeq" id="WP_379057580.1">
    <property type="nucleotide sequence ID" value="NZ_JBHTKB010000002.1"/>
</dbReference>
<evidence type="ECO:0000313" key="2">
    <source>
        <dbReference type="EMBL" id="MFD0914047.1"/>
    </source>
</evidence>
<name>A0ABW3F8X9_9PROT</name>
<reference evidence="3" key="1">
    <citation type="journal article" date="2019" name="Int. J. Syst. Evol. Microbiol.">
        <title>The Global Catalogue of Microorganisms (GCM) 10K type strain sequencing project: providing services to taxonomists for standard genome sequencing and annotation.</title>
        <authorList>
            <consortium name="The Broad Institute Genomics Platform"/>
            <consortium name="The Broad Institute Genome Sequencing Center for Infectious Disease"/>
            <person name="Wu L."/>
            <person name="Ma J."/>
        </authorList>
    </citation>
    <scope>NUCLEOTIDE SEQUENCE [LARGE SCALE GENOMIC DNA]</scope>
    <source>
        <strain evidence="3">CCUG 58412</strain>
    </source>
</reference>
<proteinExistence type="predicted"/>
<comment type="caution">
    <text evidence="2">The sequence shown here is derived from an EMBL/GenBank/DDBJ whole genome shotgun (WGS) entry which is preliminary data.</text>
</comment>
<dbReference type="EMBL" id="JBHTKB010000002">
    <property type="protein sequence ID" value="MFD0914047.1"/>
    <property type="molecule type" value="Genomic_DNA"/>
</dbReference>
<organism evidence="2 3">
    <name type="scientific">Methylophilus luteus</name>
    <dbReference type="NCBI Taxonomy" id="640108"/>
    <lineage>
        <taxon>Bacteria</taxon>
        <taxon>Pseudomonadati</taxon>
        <taxon>Pseudomonadota</taxon>
        <taxon>Betaproteobacteria</taxon>
        <taxon>Nitrosomonadales</taxon>
        <taxon>Methylophilaceae</taxon>
        <taxon>Methylophilus</taxon>
    </lineage>
</organism>
<keyword evidence="3" id="KW-1185">Reference proteome</keyword>
<dbReference type="Pfam" id="PF05901">
    <property type="entry name" value="Excalibur"/>
    <property type="match status" value="1"/>
</dbReference>
<feature type="domain" description="Excalibur calcium-binding" evidence="1">
    <location>
        <begin position="1"/>
        <end position="29"/>
    </location>
</feature>
<gene>
    <name evidence="2" type="ORF">ACFQ1Z_10850</name>
</gene>
<accession>A0ABW3F8X9</accession>
<evidence type="ECO:0000259" key="1">
    <source>
        <dbReference type="Pfam" id="PF05901"/>
    </source>
</evidence>
<dbReference type="InterPro" id="IPR008613">
    <property type="entry name" value="Excalibur_Ca-bd_domain"/>
</dbReference>
<dbReference type="Proteomes" id="UP001597128">
    <property type="component" value="Unassembled WGS sequence"/>
</dbReference>
<sequence>MTSCAEAHFFLANCPGTEMDGDHDGIPCERQWC</sequence>
<protein>
    <submittedName>
        <fullName evidence="2">Excalibur calcium-binding domain-containing protein</fullName>
    </submittedName>
</protein>
<evidence type="ECO:0000313" key="3">
    <source>
        <dbReference type="Proteomes" id="UP001597128"/>
    </source>
</evidence>